<feature type="signal peptide" evidence="1">
    <location>
        <begin position="1"/>
        <end position="19"/>
    </location>
</feature>
<comment type="caution">
    <text evidence="2">The sequence shown here is derived from an EMBL/GenBank/DDBJ whole genome shotgun (WGS) entry which is preliminary data.</text>
</comment>
<feature type="chain" id="PRO_5014469123" evidence="1">
    <location>
        <begin position="20"/>
        <end position="119"/>
    </location>
</feature>
<organism evidence="2 3">
    <name type="scientific">Trichoderma harzianum</name>
    <name type="common">Hypocrea lixii</name>
    <dbReference type="NCBI Taxonomy" id="5544"/>
    <lineage>
        <taxon>Eukaryota</taxon>
        <taxon>Fungi</taxon>
        <taxon>Dikarya</taxon>
        <taxon>Ascomycota</taxon>
        <taxon>Pezizomycotina</taxon>
        <taxon>Sordariomycetes</taxon>
        <taxon>Hypocreomycetidae</taxon>
        <taxon>Hypocreales</taxon>
        <taxon>Hypocreaceae</taxon>
        <taxon>Trichoderma</taxon>
    </lineage>
</organism>
<accession>A0A2K0UJT4</accession>
<evidence type="ECO:0000313" key="3">
    <source>
        <dbReference type="Proteomes" id="UP000236290"/>
    </source>
</evidence>
<dbReference type="Proteomes" id="UP000236290">
    <property type="component" value="Unassembled WGS sequence"/>
</dbReference>
<protein>
    <submittedName>
        <fullName evidence="2">Uncharacterized protein</fullName>
    </submittedName>
</protein>
<keyword evidence="1" id="KW-0732">Signal</keyword>
<name>A0A2K0UJT4_TRIHA</name>
<proteinExistence type="predicted"/>
<dbReference type="AlphaFoldDB" id="A0A2K0UJT4"/>
<dbReference type="EMBL" id="MTYI01000023">
    <property type="protein sequence ID" value="PNP58049.1"/>
    <property type="molecule type" value="Genomic_DNA"/>
</dbReference>
<dbReference type="OrthoDB" id="4899128at2759"/>
<gene>
    <name evidence="2" type="ORF">THARTR1_02207</name>
</gene>
<sequence length="119" mass="12804">MQQLSQLVALAMLATSALAGPLQPRAPPADCYINKNTAWWIPRGSPNTAPTVTLQDICNQGGVGGCEQNLGRFCVLGDLDYCDSLKSTLGVYQKYKNDTHWEFPSVIQCGNLTLSVAAT</sequence>
<evidence type="ECO:0000313" key="2">
    <source>
        <dbReference type="EMBL" id="PNP58049.1"/>
    </source>
</evidence>
<reference evidence="2 3" key="1">
    <citation type="submission" date="2017-02" db="EMBL/GenBank/DDBJ databases">
        <title>Genomes of Trichoderma spp. with biocontrol activity.</title>
        <authorList>
            <person name="Gardiner D."/>
            <person name="Kazan K."/>
            <person name="Vos C."/>
            <person name="Harvey P."/>
        </authorList>
    </citation>
    <scope>NUCLEOTIDE SEQUENCE [LARGE SCALE GENOMIC DNA]</scope>
    <source>
        <strain evidence="2 3">Tr1</strain>
    </source>
</reference>
<evidence type="ECO:0000256" key="1">
    <source>
        <dbReference type="SAM" id="SignalP"/>
    </source>
</evidence>